<organism evidence="2 3">
    <name type="scientific">Portunus trituberculatus</name>
    <name type="common">Swimming crab</name>
    <name type="synonym">Neptunus trituberculatus</name>
    <dbReference type="NCBI Taxonomy" id="210409"/>
    <lineage>
        <taxon>Eukaryota</taxon>
        <taxon>Metazoa</taxon>
        <taxon>Ecdysozoa</taxon>
        <taxon>Arthropoda</taxon>
        <taxon>Crustacea</taxon>
        <taxon>Multicrustacea</taxon>
        <taxon>Malacostraca</taxon>
        <taxon>Eumalacostraca</taxon>
        <taxon>Eucarida</taxon>
        <taxon>Decapoda</taxon>
        <taxon>Pleocyemata</taxon>
        <taxon>Brachyura</taxon>
        <taxon>Eubrachyura</taxon>
        <taxon>Portunoidea</taxon>
        <taxon>Portunidae</taxon>
        <taxon>Portuninae</taxon>
        <taxon>Portunus</taxon>
    </lineage>
</organism>
<dbReference type="AlphaFoldDB" id="A0A5B7GYT0"/>
<evidence type="ECO:0000313" key="3">
    <source>
        <dbReference type="Proteomes" id="UP000324222"/>
    </source>
</evidence>
<sequence>MIFPQPTGTPSPFPPLSFPSLPRAGRAAIWDRRRGLSVRDGAAHTRTSPRSGGLRVGGGGGGRCSGFTGVAVGLVRAARAVRVVQWCGAASVLPQCGHSVNLTAVTRE</sequence>
<accession>A0A5B7GYT0</accession>
<evidence type="ECO:0000256" key="1">
    <source>
        <dbReference type="SAM" id="MobiDB-lite"/>
    </source>
</evidence>
<protein>
    <submittedName>
        <fullName evidence="2">Uncharacterized protein</fullName>
    </submittedName>
</protein>
<keyword evidence="3" id="KW-1185">Reference proteome</keyword>
<name>A0A5B7GYT0_PORTR</name>
<dbReference type="EMBL" id="VSRR010020144">
    <property type="protein sequence ID" value="MPC62873.1"/>
    <property type="molecule type" value="Genomic_DNA"/>
</dbReference>
<proteinExistence type="predicted"/>
<comment type="caution">
    <text evidence="2">The sequence shown here is derived from an EMBL/GenBank/DDBJ whole genome shotgun (WGS) entry which is preliminary data.</text>
</comment>
<feature type="region of interest" description="Disordered" evidence="1">
    <location>
        <begin position="39"/>
        <end position="59"/>
    </location>
</feature>
<reference evidence="2 3" key="1">
    <citation type="submission" date="2019-05" db="EMBL/GenBank/DDBJ databases">
        <title>Another draft genome of Portunus trituberculatus and its Hox gene families provides insights of decapod evolution.</title>
        <authorList>
            <person name="Jeong J.-H."/>
            <person name="Song I."/>
            <person name="Kim S."/>
            <person name="Choi T."/>
            <person name="Kim D."/>
            <person name="Ryu S."/>
            <person name="Kim W."/>
        </authorList>
    </citation>
    <scope>NUCLEOTIDE SEQUENCE [LARGE SCALE GENOMIC DNA]</scope>
    <source>
        <tissue evidence="2">Muscle</tissue>
    </source>
</reference>
<dbReference type="Proteomes" id="UP000324222">
    <property type="component" value="Unassembled WGS sequence"/>
</dbReference>
<evidence type="ECO:0000313" key="2">
    <source>
        <dbReference type="EMBL" id="MPC62873.1"/>
    </source>
</evidence>
<gene>
    <name evidence="2" type="ORF">E2C01_056963</name>
</gene>